<dbReference type="Proteomes" id="UP000198510">
    <property type="component" value="Unassembled WGS sequence"/>
</dbReference>
<sequence>MLLRRYREGDGEMFFELIRRERTRLAESFPVTVSQAPDLRSAEEHIQHLAAQWYLRKTYAFALLAPDTQQYLGYLAIKNLNWFHQHGELAYFLAAHAEGQGLMREAIGRVVGFAWDELKLNRLYIRAFVHNERSRHLALACGFQEEGVLKEEFRLPDGRYTDVACYGLTRQQFEASR</sequence>
<evidence type="ECO:0000313" key="5">
    <source>
        <dbReference type="EMBL" id="SDM74729.1"/>
    </source>
</evidence>
<evidence type="ECO:0000313" key="6">
    <source>
        <dbReference type="Proteomes" id="UP000198510"/>
    </source>
</evidence>
<evidence type="ECO:0000256" key="2">
    <source>
        <dbReference type="ARBA" id="ARBA00023315"/>
    </source>
</evidence>
<dbReference type="Pfam" id="PF13302">
    <property type="entry name" value="Acetyltransf_3"/>
    <property type="match status" value="1"/>
</dbReference>
<accession>A0A1G9VRB8</accession>
<protein>
    <submittedName>
        <fullName evidence="5">Protein N-acetyltransferase, RimJ/RimL family</fullName>
    </submittedName>
</protein>
<dbReference type="InterPro" id="IPR016181">
    <property type="entry name" value="Acyl_CoA_acyltransferase"/>
</dbReference>
<organism evidence="5 6">
    <name type="scientific">Catalinimonas alkaloidigena</name>
    <dbReference type="NCBI Taxonomy" id="1075417"/>
    <lineage>
        <taxon>Bacteria</taxon>
        <taxon>Pseudomonadati</taxon>
        <taxon>Bacteroidota</taxon>
        <taxon>Cytophagia</taxon>
        <taxon>Cytophagales</taxon>
        <taxon>Catalimonadaceae</taxon>
        <taxon>Catalinimonas</taxon>
    </lineage>
</organism>
<dbReference type="STRING" id="1075417.SAMN05421823_12310"/>
<proteinExistence type="inferred from homology"/>
<keyword evidence="2" id="KW-0012">Acyltransferase</keyword>
<feature type="domain" description="N-acetyltransferase" evidence="4">
    <location>
        <begin position="1"/>
        <end position="162"/>
    </location>
</feature>
<dbReference type="GO" id="GO:0016747">
    <property type="term" value="F:acyltransferase activity, transferring groups other than amino-acyl groups"/>
    <property type="evidence" value="ECO:0007669"/>
    <property type="project" value="InterPro"/>
</dbReference>
<gene>
    <name evidence="5" type="ORF">SAMN05421823_12310</name>
</gene>
<reference evidence="5 6" key="1">
    <citation type="submission" date="2016-10" db="EMBL/GenBank/DDBJ databases">
        <authorList>
            <person name="de Groot N.N."/>
        </authorList>
    </citation>
    <scope>NUCLEOTIDE SEQUENCE [LARGE SCALE GENOMIC DNA]</scope>
    <source>
        <strain evidence="5 6">DSM 25186</strain>
    </source>
</reference>
<dbReference type="InterPro" id="IPR000182">
    <property type="entry name" value="GNAT_dom"/>
</dbReference>
<evidence type="ECO:0000259" key="4">
    <source>
        <dbReference type="PROSITE" id="PS51186"/>
    </source>
</evidence>
<keyword evidence="6" id="KW-1185">Reference proteome</keyword>
<keyword evidence="1 5" id="KW-0808">Transferase</keyword>
<dbReference type="PANTHER" id="PTHR43792">
    <property type="entry name" value="GNAT FAMILY, PUTATIVE (AFU_ORTHOLOGUE AFUA_3G00765)-RELATED-RELATED"/>
    <property type="match status" value="1"/>
</dbReference>
<dbReference type="PROSITE" id="PS51186">
    <property type="entry name" value="GNAT"/>
    <property type="match status" value="1"/>
</dbReference>
<dbReference type="SUPFAM" id="SSF55729">
    <property type="entry name" value="Acyl-CoA N-acyltransferases (Nat)"/>
    <property type="match status" value="1"/>
</dbReference>
<name>A0A1G9VRB8_9BACT</name>
<dbReference type="AlphaFoldDB" id="A0A1G9VRB8"/>
<dbReference type="EMBL" id="FNFO01000023">
    <property type="protein sequence ID" value="SDM74729.1"/>
    <property type="molecule type" value="Genomic_DNA"/>
</dbReference>
<comment type="similarity">
    <text evidence="3">Belongs to the acetyltransferase family. RimJ subfamily.</text>
</comment>
<dbReference type="Gene3D" id="3.40.630.30">
    <property type="match status" value="1"/>
</dbReference>
<evidence type="ECO:0000256" key="1">
    <source>
        <dbReference type="ARBA" id="ARBA00022679"/>
    </source>
</evidence>
<dbReference type="PANTHER" id="PTHR43792:SF8">
    <property type="entry name" value="[RIBOSOMAL PROTEIN US5]-ALANINE N-ACETYLTRANSFERASE"/>
    <property type="match status" value="1"/>
</dbReference>
<evidence type="ECO:0000256" key="3">
    <source>
        <dbReference type="ARBA" id="ARBA00038502"/>
    </source>
</evidence>
<dbReference type="InterPro" id="IPR051531">
    <property type="entry name" value="N-acetyltransferase"/>
</dbReference>